<protein>
    <submittedName>
        <fullName evidence="1">Uncharacterized protein</fullName>
    </submittedName>
</protein>
<accession>A0A645FB43</accession>
<evidence type="ECO:0000313" key="1">
    <source>
        <dbReference type="EMBL" id="MPN10836.1"/>
    </source>
</evidence>
<organism evidence="1">
    <name type="scientific">bioreactor metagenome</name>
    <dbReference type="NCBI Taxonomy" id="1076179"/>
    <lineage>
        <taxon>unclassified sequences</taxon>
        <taxon>metagenomes</taxon>
        <taxon>ecological metagenomes</taxon>
    </lineage>
</organism>
<gene>
    <name evidence="1" type="ORF">SDC9_158133</name>
</gene>
<comment type="caution">
    <text evidence="1">The sequence shown here is derived from an EMBL/GenBank/DDBJ whole genome shotgun (WGS) entry which is preliminary data.</text>
</comment>
<proteinExistence type="predicted"/>
<reference evidence="1" key="1">
    <citation type="submission" date="2019-08" db="EMBL/GenBank/DDBJ databases">
        <authorList>
            <person name="Kucharzyk K."/>
            <person name="Murdoch R.W."/>
            <person name="Higgins S."/>
            <person name="Loffler F."/>
        </authorList>
    </citation>
    <scope>NUCLEOTIDE SEQUENCE</scope>
</reference>
<sequence length="74" mass="8550">MYAGFRFYSQQFFYTGHNDVVRTRASGERPLCVLNLFGPVHTDQHIDIILLEKLNHFLIQQGRVGRDVKADSLV</sequence>
<dbReference type="EMBL" id="VSSQ01057020">
    <property type="protein sequence ID" value="MPN10836.1"/>
    <property type="molecule type" value="Genomic_DNA"/>
</dbReference>
<dbReference type="AlphaFoldDB" id="A0A645FB43"/>
<name>A0A645FB43_9ZZZZ</name>